<reference evidence="2" key="1">
    <citation type="submission" date="2020-02" db="EMBL/GenBank/DDBJ databases">
        <authorList>
            <person name="Meier V. D."/>
        </authorList>
    </citation>
    <scope>NUCLEOTIDE SEQUENCE</scope>
    <source>
        <strain evidence="2">AVDCRST_MAG39</strain>
    </source>
</reference>
<feature type="region of interest" description="Disordered" evidence="1">
    <location>
        <begin position="1"/>
        <end position="64"/>
    </location>
</feature>
<feature type="compositionally biased region" description="Basic residues" evidence="1">
    <location>
        <begin position="25"/>
        <end position="47"/>
    </location>
</feature>
<evidence type="ECO:0000256" key="1">
    <source>
        <dbReference type="SAM" id="MobiDB-lite"/>
    </source>
</evidence>
<accession>A0A6J4SF23</accession>
<gene>
    <name evidence="2" type="ORF">AVDCRST_MAG39-671</name>
</gene>
<dbReference type="GO" id="GO:0008767">
    <property type="term" value="F:UDP-galactopyranose mutase activity"/>
    <property type="evidence" value="ECO:0007669"/>
    <property type="project" value="UniProtKB-EC"/>
</dbReference>
<name>A0A6J4SF23_9SPHN</name>
<dbReference type="EC" id="5.4.99.9" evidence="2"/>
<evidence type="ECO:0000313" key="2">
    <source>
        <dbReference type="EMBL" id="CAA9490747.1"/>
    </source>
</evidence>
<dbReference type="AlphaFoldDB" id="A0A6J4SF23"/>
<organism evidence="2">
    <name type="scientific">uncultured Sphingomonadaceae bacterium</name>
    <dbReference type="NCBI Taxonomy" id="169976"/>
    <lineage>
        <taxon>Bacteria</taxon>
        <taxon>Pseudomonadati</taxon>
        <taxon>Pseudomonadota</taxon>
        <taxon>Alphaproteobacteria</taxon>
        <taxon>Sphingomonadales</taxon>
        <taxon>Sphingomonadaceae</taxon>
        <taxon>environmental samples</taxon>
    </lineage>
</organism>
<protein>
    <submittedName>
        <fullName evidence="2">UDP-galactopyranose mutase</fullName>
        <ecNumber evidence="2">5.4.99.9</ecNumber>
    </submittedName>
</protein>
<feature type="region of interest" description="Disordered" evidence="1">
    <location>
        <begin position="77"/>
        <end position="99"/>
    </location>
</feature>
<feature type="compositionally biased region" description="Basic residues" evidence="1">
    <location>
        <begin position="1"/>
        <end position="12"/>
    </location>
</feature>
<feature type="non-terminal residue" evidence="2">
    <location>
        <position position="99"/>
    </location>
</feature>
<sequence>VRLARRRRRLRRQCLGGAAGEPARRTGHGHRPPAPHRRQRLRPPGRGRRADAPLRPAHLPHQLEAGLRPPVALHAMAPLRAPGAGGGGEPAHRRGGARA</sequence>
<keyword evidence="2" id="KW-0413">Isomerase</keyword>
<dbReference type="EMBL" id="CADCVW010000031">
    <property type="protein sequence ID" value="CAA9490747.1"/>
    <property type="molecule type" value="Genomic_DNA"/>
</dbReference>
<feature type="non-terminal residue" evidence="2">
    <location>
        <position position="1"/>
    </location>
</feature>
<proteinExistence type="predicted"/>